<dbReference type="GO" id="GO:0004222">
    <property type="term" value="F:metalloendopeptidase activity"/>
    <property type="evidence" value="ECO:0007669"/>
    <property type="project" value="UniProtKB-UniRule"/>
</dbReference>
<sequence length="477" mass="53861">MTVIFSKSTAHALSKLSMSLPMTFVLLGALFLSGTHARPLCSGRKSNVEDSGNARLGSSPATVNGETSVESSSRGPEALIDREDEGARGRNPEEDSERRPWEINQGLCPPPLAQLCTISIPGPSGGTQQAFVTPFFEGDIVLDPTTRRNLGLANMLQRRQRRARRHERRASTGLRTARAIVRPTAQRWPNGIIPYVIGDDFAPETAKLIRSALRHWERQTCLQFREKKDKDRDYLRFAYYPGCWSYVGRQGGEQIVSVGPGCAVFGTIIHEVGHAVGFWHEQSRRDRNKYIKILYKNIVPGTEENFGTIEAANVTSLGFPYDYQSIMHYAANAFTANGQPTIKVKKIGRRLGLRLGQQERLSPLDVAQARAMYGCNQRKMAQDSQEECVVSKHGDGREYRGTRDYTVSGATCQKWNAQWPHRQEYWKDEPARNARQGLGDHNYCRNPSGKMERPWCFTTLKKTRWEYCDVQVCDRET</sequence>
<dbReference type="GO" id="GO:0008270">
    <property type="term" value="F:zinc ion binding"/>
    <property type="evidence" value="ECO:0007669"/>
    <property type="project" value="UniProtKB-UniRule"/>
</dbReference>
<comment type="cofactor">
    <cofactor evidence="4 5">
        <name>Zn(2+)</name>
        <dbReference type="ChEBI" id="CHEBI:29105"/>
    </cofactor>
    <text evidence="4 5">Binds 1 zinc ion per subunit.</text>
</comment>
<name>A0A8B7YC46_ACAPL</name>
<dbReference type="GeneID" id="110978916"/>
<accession>A0A8B7YC46</accession>
<feature type="chain" id="PRO_5034646444" description="Metalloendopeptidase" evidence="7">
    <location>
        <begin position="38"/>
        <end position="477"/>
    </location>
</feature>
<feature type="signal peptide" evidence="7">
    <location>
        <begin position="1"/>
        <end position="37"/>
    </location>
</feature>
<feature type="binding site" evidence="4">
    <location>
        <position position="270"/>
    </location>
    <ligand>
        <name>Zn(2+)</name>
        <dbReference type="ChEBI" id="CHEBI:29105"/>
        <note>catalytic</note>
    </ligand>
</feature>
<dbReference type="InterPro" id="IPR024079">
    <property type="entry name" value="MetalloPept_cat_dom_sf"/>
</dbReference>
<dbReference type="PANTHER" id="PTHR10127">
    <property type="entry name" value="DISCOIDIN, CUB, EGF, LAMININ , AND ZINC METALLOPROTEASE DOMAIN CONTAINING"/>
    <property type="match status" value="1"/>
</dbReference>
<dbReference type="CDD" id="cd04280">
    <property type="entry name" value="ZnMc_astacin_like"/>
    <property type="match status" value="1"/>
</dbReference>
<evidence type="ECO:0000313" key="10">
    <source>
        <dbReference type="Proteomes" id="UP000694845"/>
    </source>
</evidence>
<keyword evidence="10" id="KW-1185">Reference proteome</keyword>
<dbReference type="CDD" id="cd00108">
    <property type="entry name" value="KR"/>
    <property type="match status" value="1"/>
</dbReference>
<dbReference type="InterPro" id="IPR001506">
    <property type="entry name" value="Peptidase_M12A"/>
</dbReference>
<dbReference type="KEGG" id="aplc:110978916"/>
<protein>
    <recommendedName>
        <fullName evidence="5">Metalloendopeptidase</fullName>
        <ecNumber evidence="5">3.4.24.-</ecNumber>
    </recommendedName>
</protein>
<feature type="binding site" evidence="4">
    <location>
        <position position="280"/>
    </location>
    <ligand>
        <name>Zn(2+)</name>
        <dbReference type="ChEBI" id="CHEBI:29105"/>
        <note>catalytic</note>
    </ligand>
</feature>
<dbReference type="SMART" id="SM00235">
    <property type="entry name" value="ZnMc"/>
    <property type="match status" value="1"/>
</dbReference>
<dbReference type="PANTHER" id="PTHR10127:SF775">
    <property type="entry name" value="METALLOENDOPEPTIDASE"/>
    <property type="match status" value="1"/>
</dbReference>
<dbReference type="RefSeq" id="XP_022089945.1">
    <property type="nucleotide sequence ID" value="XM_022234253.1"/>
</dbReference>
<feature type="compositionally biased region" description="Basic and acidic residues" evidence="6">
    <location>
        <begin position="79"/>
        <end position="101"/>
    </location>
</feature>
<dbReference type="Proteomes" id="UP000694845">
    <property type="component" value="Unplaced"/>
</dbReference>
<gene>
    <name evidence="11" type="primary">LOC110978916</name>
</gene>
<dbReference type="SUPFAM" id="SSF57440">
    <property type="entry name" value="Kringle-like"/>
    <property type="match status" value="1"/>
</dbReference>
<evidence type="ECO:0000256" key="4">
    <source>
        <dbReference type="PROSITE-ProRule" id="PRU01211"/>
    </source>
</evidence>
<dbReference type="PRINTS" id="PR00480">
    <property type="entry name" value="ASTACIN"/>
</dbReference>
<comment type="caution">
    <text evidence="3">Lacks conserved residue(s) required for the propagation of feature annotation.</text>
</comment>
<dbReference type="EC" id="3.4.24.-" evidence="5"/>
<dbReference type="InterPro" id="IPR006026">
    <property type="entry name" value="Peptidase_Metallo"/>
</dbReference>
<feature type="compositionally biased region" description="Polar residues" evidence="6">
    <location>
        <begin position="59"/>
        <end position="74"/>
    </location>
</feature>
<dbReference type="Gene3D" id="3.40.390.10">
    <property type="entry name" value="Collagenase (Catalytic Domain)"/>
    <property type="match status" value="1"/>
</dbReference>
<keyword evidence="7" id="KW-0732">Signal</keyword>
<feature type="region of interest" description="Disordered" evidence="6">
    <location>
        <begin position="42"/>
        <end position="104"/>
    </location>
</feature>
<feature type="domain" description="Peptidase M12A" evidence="9">
    <location>
        <begin position="178"/>
        <end position="376"/>
    </location>
</feature>
<keyword evidence="4 5" id="KW-0645">Protease</keyword>
<dbReference type="OrthoDB" id="291007at2759"/>
<evidence type="ECO:0000256" key="7">
    <source>
        <dbReference type="SAM" id="SignalP"/>
    </source>
</evidence>
<dbReference type="Pfam" id="PF01400">
    <property type="entry name" value="Astacin"/>
    <property type="match status" value="1"/>
</dbReference>
<organism evidence="10 11">
    <name type="scientific">Acanthaster planci</name>
    <name type="common">Crown-of-thorns starfish</name>
    <dbReference type="NCBI Taxonomy" id="133434"/>
    <lineage>
        <taxon>Eukaryota</taxon>
        <taxon>Metazoa</taxon>
        <taxon>Echinodermata</taxon>
        <taxon>Eleutherozoa</taxon>
        <taxon>Asterozoa</taxon>
        <taxon>Asteroidea</taxon>
        <taxon>Valvatacea</taxon>
        <taxon>Valvatida</taxon>
        <taxon>Acanthasteridae</taxon>
        <taxon>Acanthaster</taxon>
    </lineage>
</organism>
<evidence type="ECO:0000256" key="1">
    <source>
        <dbReference type="ARBA" id="ARBA00022572"/>
    </source>
</evidence>
<reference evidence="11" key="1">
    <citation type="submission" date="2025-08" db="UniProtKB">
        <authorList>
            <consortium name="RefSeq"/>
        </authorList>
    </citation>
    <scope>IDENTIFICATION</scope>
</reference>
<keyword evidence="2" id="KW-1015">Disulfide bond</keyword>
<dbReference type="InterPro" id="IPR000001">
    <property type="entry name" value="Kringle"/>
</dbReference>
<dbReference type="InterPro" id="IPR038178">
    <property type="entry name" value="Kringle_sf"/>
</dbReference>
<dbReference type="InterPro" id="IPR034035">
    <property type="entry name" value="Astacin-like_dom"/>
</dbReference>
<evidence type="ECO:0000256" key="2">
    <source>
        <dbReference type="ARBA" id="ARBA00023157"/>
    </source>
</evidence>
<dbReference type="InterPro" id="IPR018056">
    <property type="entry name" value="Kringle_CS"/>
</dbReference>
<evidence type="ECO:0000259" key="8">
    <source>
        <dbReference type="PROSITE" id="PS50070"/>
    </source>
</evidence>
<dbReference type="SUPFAM" id="SSF55486">
    <property type="entry name" value="Metalloproteases ('zincins'), catalytic domain"/>
    <property type="match status" value="1"/>
</dbReference>
<dbReference type="AlphaFoldDB" id="A0A8B7YC46"/>
<evidence type="ECO:0000313" key="11">
    <source>
        <dbReference type="RefSeq" id="XP_022089945.1"/>
    </source>
</evidence>
<feature type="domain" description="Kringle" evidence="8">
    <location>
        <begin position="393"/>
        <end position="473"/>
    </location>
</feature>
<evidence type="ECO:0000256" key="6">
    <source>
        <dbReference type="SAM" id="MobiDB-lite"/>
    </source>
</evidence>
<dbReference type="GO" id="GO:0006508">
    <property type="term" value="P:proteolysis"/>
    <property type="evidence" value="ECO:0007669"/>
    <property type="project" value="UniProtKB-KW"/>
</dbReference>
<dbReference type="Gene3D" id="2.40.20.10">
    <property type="entry name" value="Plasminogen Kringle 4"/>
    <property type="match status" value="1"/>
</dbReference>
<keyword evidence="4 5" id="KW-0862">Zinc</keyword>
<proteinExistence type="predicted"/>
<keyword evidence="4 5" id="KW-0378">Hydrolase</keyword>
<dbReference type="PROSITE" id="PS51864">
    <property type="entry name" value="ASTACIN"/>
    <property type="match status" value="1"/>
</dbReference>
<keyword evidence="4 5" id="KW-0479">Metal-binding</keyword>
<dbReference type="PROSITE" id="PS00021">
    <property type="entry name" value="KRINGLE_1"/>
    <property type="match status" value="1"/>
</dbReference>
<evidence type="ECO:0000256" key="3">
    <source>
        <dbReference type="PROSITE-ProRule" id="PRU00121"/>
    </source>
</evidence>
<dbReference type="PROSITE" id="PS50070">
    <property type="entry name" value="KRINGLE_2"/>
    <property type="match status" value="1"/>
</dbReference>
<evidence type="ECO:0000256" key="5">
    <source>
        <dbReference type="RuleBase" id="RU361183"/>
    </source>
</evidence>
<keyword evidence="1 3" id="KW-0420">Kringle</keyword>
<feature type="active site" evidence="4">
    <location>
        <position position="271"/>
    </location>
</feature>
<dbReference type="InterPro" id="IPR013806">
    <property type="entry name" value="Kringle-like"/>
</dbReference>
<dbReference type="PRINTS" id="PR00018">
    <property type="entry name" value="KRINGLE"/>
</dbReference>
<feature type="binding site" evidence="4">
    <location>
        <position position="274"/>
    </location>
    <ligand>
        <name>Zn(2+)</name>
        <dbReference type="ChEBI" id="CHEBI:29105"/>
        <note>catalytic</note>
    </ligand>
</feature>
<dbReference type="OMA" id="RRPWEIN"/>
<evidence type="ECO:0000259" key="9">
    <source>
        <dbReference type="PROSITE" id="PS51864"/>
    </source>
</evidence>
<dbReference type="Pfam" id="PF00051">
    <property type="entry name" value="Kringle"/>
    <property type="match status" value="1"/>
</dbReference>
<dbReference type="SMART" id="SM00130">
    <property type="entry name" value="KR"/>
    <property type="match status" value="1"/>
</dbReference>
<keyword evidence="4 5" id="KW-0482">Metalloprotease</keyword>